<evidence type="ECO:0000256" key="1">
    <source>
        <dbReference type="ARBA" id="ARBA00022801"/>
    </source>
</evidence>
<sequence>MRSLKRLSAILAIALLFQALSSAFYPERAARAAVPANNTVANGSFEAGSGGSASGWSLAGSHARASDRSHEGTYGLKSTGTSTAVSSIAVNVVPQTTYRISVWIYKENNDGTAYVDMNDIGGEAQIGTGVGLGGGQWSYSETVWNSGSLTAIQFRAVTDASPTGAIWFDDIRMVPVSTGSVLGNGSFEDGTGASATGWTLHGQHQRSADRSYEGSYSLKSTATTTSASSITTTVQPNVTYLLSGRIYKDNGNGIAYIDMNDISQETEIGVDNGQGAGVWTYVEGLWNSGSNTSVTLRAVVDGTPTGAIWFDDIRLVPQLTGNDRVSNGSFEIGSGASASAWTQHSQHERSDDRAHDGNYSLKSTATATAASSTAAAVEPNTTYKVSAWIYKETSAGTAYVDMNDRSGEVQIGVGVGLGAGVWTYAEAYWQSGSSTSITVRAVTDGSPTGAIWFDEIRIAPIQAAAGLPENGSFEFGDTAAADAWTQASGHARSDDRTHDGNYALKASSTGTAVSTQDIDVDPNTDYVLSAWIYKSSASDVGYLDLGDIAGEPQFGSDAGVGGGRMAACAASVELGLPYVRHPAAGQRHLERRPGGLV</sequence>
<evidence type="ECO:0000256" key="2">
    <source>
        <dbReference type="SAM" id="MobiDB-lite"/>
    </source>
</evidence>
<evidence type="ECO:0000313" key="6">
    <source>
        <dbReference type="Proteomes" id="UP001153404"/>
    </source>
</evidence>
<keyword evidence="3" id="KW-0732">Signal</keyword>
<evidence type="ECO:0000259" key="4">
    <source>
        <dbReference type="Pfam" id="PF02018"/>
    </source>
</evidence>
<dbReference type="Pfam" id="PF02018">
    <property type="entry name" value="CBM_4_9"/>
    <property type="match status" value="2"/>
</dbReference>
<comment type="caution">
    <text evidence="5">The sequence shown here is derived from an EMBL/GenBank/DDBJ whole genome shotgun (WGS) entry which is preliminary data.</text>
</comment>
<feature type="chain" id="PRO_5040875335" evidence="3">
    <location>
        <begin position="24"/>
        <end position="597"/>
    </location>
</feature>
<accession>A0A9X4KRY7</accession>
<feature type="signal peptide" evidence="3">
    <location>
        <begin position="1"/>
        <end position="23"/>
    </location>
</feature>
<feature type="domain" description="CBM-cenC" evidence="4">
    <location>
        <begin position="469"/>
        <end position="537"/>
    </location>
</feature>
<dbReference type="InterPro" id="IPR003305">
    <property type="entry name" value="CenC_carb-bd"/>
</dbReference>
<name>A0A9X4KRY7_9BACL</name>
<organism evidence="5 6">
    <name type="scientific">Cohnella rhizosphaerae</name>
    <dbReference type="NCBI Taxonomy" id="1457232"/>
    <lineage>
        <taxon>Bacteria</taxon>
        <taxon>Bacillati</taxon>
        <taxon>Bacillota</taxon>
        <taxon>Bacilli</taxon>
        <taxon>Bacillales</taxon>
        <taxon>Paenibacillaceae</taxon>
        <taxon>Cohnella</taxon>
    </lineage>
</organism>
<dbReference type="EMBL" id="JAPDIA010000003">
    <property type="protein sequence ID" value="MDG0810036.1"/>
    <property type="molecule type" value="Genomic_DNA"/>
</dbReference>
<reference evidence="5" key="1">
    <citation type="submission" date="2022-10" db="EMBL/GenBank/DDBJ databases">
        <title>Comparative genomic analysis of Cohnella hashimotonis sp. nov., isolated from the International Space Station.</title>
        <authorList>
            <person name="Simpson A."/>
            <person name="Venkateswaran K."/>
        </authorList>
    </citation>
    <scope>NUCLEOTIDE SEQUENCE</scope>
    <source>
        <strain evidence="5">DSM 28161</strain>
    </source>
</reference>
<feature type="region of interest" description="Disordered" evidence="2">
    <location>
        <begin position="337"/>
        <end position="359"/>
    </location>
</feature>
<feature type="domain" description="CBM-cenC" evidence="4">
    <location>
        <begin position="37"/>
        <end position="144"/>
    </location>
</feature>
<keyword evidence="1" id="KW-0378">Hydrolase</keyword>
<protein>
    <submittedName>
        <fullName evidence="5">Carbohydrate binding domain-containing protein</fullName>
    </submittedName>
</protein>
<dbReference type="Gene3D" id="2.60.120.260">
    <property type="entry name" value="Galactose-binding domain-like"/>
    <property type="match status" value="4"/>
</dbReference>
<dbReference type="SUPFAM" id="SSF49785">
    <property type="entry name" value="Galactose-binding domain-like"/>
    <property type="match status" value="2"/>
</dbReference>
<dbReference type="InterPro" id="IPR008979">
    <property type="entry name" value="Galactose-bd-like_sf"/>
</dbReference>
<dbReference type="GO" id="GO:0016798">
    <property type="term" value="F:hydrolase activity, acting on glycosyl bonds"/>
    <property type="evidence" value="ECO:0007669"/>
    <property type="project" value="InterPro"/>
</dbReference>
<evidence type="ECO:0000256" key="3">
    <source>
        <dbReference type="SAM" id="SignalP"/>
    </source>
</evidence>
<evidence type="ECO:0000313" key="5">
    <source>
        <dbReference type="EMBL" id="MDG0810036.1"/>
    </source>
</evidence>
<dbReference type="AlphaFoldDB" id="A0A9X4KRY7"/>
<proteinExistence type="predicted"/>
<dbReference type="Proteomes" id="UP001153404">
    <property type="component" value="Unassembled WGS sequence"/>
</dbReference>
<keyword evidence="6" id="KW-1185">Reference proteome</keyword>
<feature type="compositionally biased region" description="Basic and acidic residues" evidence="2">
    <location>
        <begin position="345"/>
        <end position="356"/>
    </location>
</feature>
<dbReference type="RefSeq" id="WP_277531653.1">
    <property type="nucleotide sequence ID" value="NZ_JAPDIA010000003.1"/>
</dbReference>
<gene>
    <name evidence="5" type="ORF">OMP40_12265</name>
</gene>